<dbReference type="SUPFAM" id="SSF53474">
    <property type="entry name" value="alpha/beta-Hydrolases"/>
    <property type="match status" value="1"/>
</dbReference>
<evidence type="ECO:0000313" key="1">
    <source>
        <dbReference type="EMBL" id="PJB29544.1"/>
    </source>
</evidence>
<organism evidence="1 2">
    <name type="scientific">Candidatus Desantisbacteria bacterium CG_4_9_14_3_um_filter_40_11</name>
    <dbReference type="NCBI Taxonomy" id="1974546"/>
    <lineage>
        <taxon>Bacteria</taxon>
        <taxon>Candidatus Desantisiibacteriota</taxon>
    </lineage>
</organism>
<dbReference type="GO" id="GO:0016787">
    <property type="term" value="F:hydrolase activity"/>
    <property type="evidence" value="ECO:0007669"/>
    <property type="project" value="UniProtKB-KW"/>
</dbReference>
<proteinExistence type="predicted"/>
<gene>
    <name evidence="1" type="ORF">CO110_05240</name>
</gene>
<comment type="caution">
    <text evidence="1">The sequence shown here is derived from an EMBL/GenBank/DDBJ whole genome shotgun (WGS) entry which is preliminary data.</text>
</comment>
<dbReference type="Proteomes" id="UP000231366">
    <property type="component" value="Unassembled WGS sequence"/>
</dbReference>
<dbReference type="EMBL" id="PFUI01000135">
    <property type="protein sequence ID" value="PJB29544.1"/>
    <property type="molecule type" value="Genomic_DNA"/>
</dbReference>
<reference evidence="2" key="1">
    <citation type="submission" date="2017-09" db="EMBL/GenBank/DDBJ databases">
        <title>Depth-based differentiation of microbial function through sediment-hosted aquifers and enrichment of novel symbionts in the deep terrestrial subsurface.</title>
        <authorList>
            <person name="Probst A.J."/>
            <person name="Ladd B."/>
            <person name="Jarett J.K."/>
            <person name="Geller-Mcgrath D.E."/>
            <person name="Sieber C.M.K."/>
            <person name="Emerson J.B."/>
            <person name="Anantharaman K."/>
            <person name="Thomas B.C."/>
            <person name="Malmstrom R."/>
            <person name="Stieglmeier M."/>
            <person name="Klingl A."/>
            <person name="Woyke T."/>
            <person name="Ryan C.M."/>
            <person name="Banfield J.F."/>
        </authorList>
    </citation>
    <scope>NUCLEOTIDE SEQUENCE [LARGE SCALE GENOMIC DNA]</scope>
</reference>
<dbReference type="InterPro" id="IPR029058">
    <property type="entry name" value="AB_hydrolase_fold"/>
</dbReference>
<dbReference type="Pfam" id="PF06821">
    <property type="entry name" value="Ser_hydrolase"/>
    <property type="match status" value="1"/>
</dbReference>
<accession>A0A2M8ATP8</accession>
<keyword evidence="1" id="KW-0378">Hydrolase</keyword>
<evidence type="ECO:0000313" key="2">
    <source>
        <dbReference type="Proteomes" id="UP000231366"/>
    </source>
</evidence>
<dbReference type="InterPro" id="IPR010662">
    <property type="entry name" value="RBBP9/YdeN"/>
</dbReference>
<dbReference type="PANTHER" id="PTHR15394">
    <property type="entry name" value="SERINE HYDROLASE RBBP9"/>
    <property type="match status" value="1"/>
</dbReference>
<dbReference type="PANTHER" id="PTHR15394:SF3">
    <property type="entry name" value="SERINE HYDROLASE RBBP9"/>
    <property type="match status" value="1"/>
</dbReference>
<sequence>MKKTFCVVIVHGAYGSPEENWFPWLKEQLESDGHQVIVPRFPTPEGQNPKAWLDILNKEAPTFDKNLIMVGHSLGPALILRKLENVEKPIRATFLVSVFVGALGLPDFDPINIPFFDPPFNWAKIRKNSSKFYVYNSDNDPYVPLVQGERVAEKLGVKLNVVKGGGHINASAGFTKFERLLTDIRSLK</sequence>
<dbReference type="AlphaFoldDB" id="A0A2M8ATP8"/>
<dbReference type="Gene3D" id="3.40.50.1820">
    <property type="entry name" value="alpha/beta hydrolase"/>
    <property type="match status" value="1"/>
</dbReference>
<name>A0A2M8ATP8_9BACT</name>
<protein>
    <submittedName>
        <fullName evidence="1">Serine hydrolase family protein</fullName>
    </submittedName>
</protein>